<keyword evidence="2" id="KW-1185">Reference proteome</keyword>
<dbReference type="AlphaFoldDB" id="A0A919FXH8"/>
<name>A0A919FXH8_9ACTN</name>
<evidence type="ECO:0000313" key="1">
    <source>
        <dbReference type="EMBL" id="GHH74347.1"/>
    </source>
</evidence>
<gene>
    <name evidence="1" type="ORF">GCM10018793_15320</name>
</gene>
<sequence length="75" mass="7923">MIRVVQEEDQVTEADERVGALPRAGQVAGVAVHVAHHVDARPARAVGAGPAPRVVYRTLTECCASHTDASHTEQA</sequence>
<evidence type="ECO:0000313" key="2">
    <source>
        <dbReference type="Proteomes" id="UP000603708"/>
    </source>
</evidence>
<reference evidence="1" key="2">
    <citation type="submission" date="2020-09" db="EMBL/GenBank/DDBJ databases">
        <authorList>
            <person name="Sun Q."/>
            <person name="Ohkuma M."/>
        </authorList>
    </citation>
    <scope>NUCLEOTIDE SEQUENCE</scope>
    <source>
        <strain evidence="1">JCM 5069</strain>
    </source>
</reference>
<dbReference type="Proteomes" id="UP000603708">
    <property type="component" value="Unassembled WGS sequence"/>
</dbReference>
<organism evidence="1 2">
    <name type="scientific">Streptomyces sulfonofaciens</name>
    <dbReference type="NCBI Taxonomy" id="68272"/>
    <lineage>
        <taxon>Bacteria</taxon>
        <taxon>Bacillati</taxon>
        <taxon>Actinomycetota</taxon>
        <taxon>Actinomycetes</taxon>
        <taxon>Kitasatosporales</taxon>
        <taxon>Streptomycetaceae</taxon>
        <taxon>Streptomyces</taxon>
    </lineage>
</organism>
<comment type="caution">
    <text evidence="1">The sequence shown here is derived from an EMBL/GenBank/DDBJ whole genome shotgun (WGS) entry which is preliminary data.</text>
</comment>
<dbReference type="EMBL" id="BNCD01000003">
    <property type="protein sequence ID" value="GHH74347.1"/>
    <property type="molecule type" value="Genomic_DNA"/>
</dbReference>
<accession>A0A919FXH8</accession>
<proteinExistence type="predicted"/>
<reference evidence="1" key="1">
    <citation type="journal article" date="2014" name="Int. J. Syst. Evol. Microbiol.">
        <title>Complete genome sequence of Corynebacterium casei LMG S-19264T (=DSM 44701T), isolated from a smear-ripened cheese.</title>
        <authorList>
            <consortium name="US DOE Joint Genome Institute (JGI-PGF)"/>
            <person name="Walter F."/>
            <person name="Albersmeier A."/>
            <person name="Kalinowski J."/>
            <person name="Ruckert C."/>
        </authorList>
    </citation>
    <scope>NUCLEOTIDE SEQUENCE</scope>
    <source>
        <strain evidence="1">JCM 5069</strain>
    </source>
</reference>
<protein>
    <submittedName>
        <fullName evidence="1">Uncharacterized protein</fullName>
    </submittedName>
</protein>